<reference evidence="1 2" key="1">
    <citation type="submission" date="2017-10" db="EMBL/GenBank/DDBJ databases">
        <title>Draft genome of Longibacter Salinarum.</title>
        <authorList>
            <person name="Goh K.M."/>
            <person name="Shamsir M.S."/>
            <person name="Lim S.W."/>
        </authorList>
    </citation>
    <scope>NUCLEOTIDE SEQUENCE [LARGE SCALE GENOMIC DNA]</scope>
    <source>
        <strain evidence="1 2">KCTC 52045</strain>
    </source>
</reference>
<evidence type="ECO:0000313" key="1">
    <source>
        <dbReference type="EMBL" id="PEN14665.1"/>
    </source>
</evidence>
<gene>
    <name evidence="1" type="ORF">CRI94_04905</name>
</gene>
<accession>A0A2A8D156</accession>
<protein>
    <submittedName>
        <fullName evidence="1">Uncharacterized protein</fullName>
    </submittedName>
</protein>
<proteinExistence type="predicted"/>
<keyword evidence="2" id="KW-1185">Reference proteome</keyword>
<comment type="caution">
    <text evidence="1">The sequence shown here is derived from an EMBL/GenBank/DDBJ whole genome shotgun (WGS) entry which is preliminary data.</text>
</comment>
<evidence type="ECO:0000313" key="2">
    <source>
        <dbReference type="Proteomes" id="UP000220102"/>
    </source>
</evidence>
<dbReference type="InterPro" id="IPR042047">
    <property type="entry name" value="SleB_dom1"/>
</dbReference>
<organism evidence="1 2">
    <name type="scientific">Longibacter salinarum</name>
    <dbReference type="NCBI Taxonomy" id="1850348"/>
    <lineage>
        <taxon>Bacteria</taxon>
        <taxon>Pseudomonadati</taxon>
        <taxon>Rhodothermota</taxon>
        <taxon>Rhodothermia</taxon>
        <taxon>Rhodothermales</taxon>
        <taxon>Salisaetaceae</taxon>
        <taxon>Longibacter</taxon>
    </lineage>
</organism>
<dbReference type="Gene3D" id="1.10.10.2520">
    <property type="entry name" value="Cell wall hydrolase SleB, domain 1"/>
    <property type="match status" value="1"/>
</dbReference>
<dbReference type="AlphaFoldDB" id="A0A2A8D156"/>
<dbReference type="RefSeq" id="WP_098074835.1">
    <property type="nucleotide sequence ID" value="NZ_PDEQ01000002.1"/>
</dbReference>
<sequence length="233" mass="26673">MSYRAIFFGLSIVLVFSAAKVSTLTFGESGRSSSLYAASWAAAFTPAPSHGPRTITAADTTGEAYELLSAIYGYSQHTSGQSASLPSIDNATLWLARCIYSETKIPHEQELVAWVVRNRVETEYRGRSDYKDVVLDPYQFSAFNPNSQKRSFYMNLTPETQLPGWQRALTIAHYVRRADPAYRPFSIKTRHFFSEISMPNNQFPYWVQQREHVSPGWNYTVDSRRFRFYEKIS</sequence>
<name>A0A2A8D156_9BACT</name>
<dbReference type="OrthoDB" id="1493434at2"/>
<dbReference type="EMBL" id="PDEQ01000002">
    <property type="protein sequence ID" value="PEN14665.1"/>
    <property type="molecule type" value="Genomic_DNA"/>
</dbReference>
<dbReference type="Proteomes" id="UP000220102">
    <property type="component" value="Unassembled WGS sequence"/>
</dbReference>